<dbReference type="HOGENOM" id="CLU_005533_0_3_1"/>
<dbReference type="Proteomes" id="UP000054279">
    <property type="component" value="Unassembled WGS sequence"/>
</dbReference>
<dbReference type="AlphaFoldDB" id="A0A0C9TWZ9"/>
<dbReference type="EMBL" id="KN837194">
    <property type="protein sequence ID" value="KIJ34903.1"/>
    <property type="molecule type" value="Genomic_DNA"/>
</dbReference>
<evidence type="ECO:0000256" key="3">
    <source>
        <dbReference type="ARBA" id="ARBA00022691"/>
    </source>
</evidence>
<dbReference type="PANTHER" id="PTHR43712:SF2">
    <property type="entry name" value="O-METHYLTRANSFERASE CICE"/>
    <property type="match status" value="1"/>
</dbReference>
<keyword evidence="3" id="KW-0949">S-adenosyl-L-methionine</keyword>
<dbReference type="InterPro" id="IPR029063">
    <property type="entry name" value="SAM-dependent_MTases_sf"/>
</dbReference>
<reference evidence="6 7" key="1">
    <citation type="submission" date="2014-06" db="EMBL/GenBank/DDBJ databases">
        <title>Evolutionary Origins and Diversification of the Mycorrhizal Mutualists.</title>
        <authorList>
            <consortium name="DOE Joint Genome Institute"/>
            <consortium name="Mycorrhizal Genomics Consortium"/>
            <person name="Kohler A."/>
            <person name="Kuo A."/>
            <person name="Nagy L.G."/>
            <person name="Floudas D."/>
            <person name="Copeland A."/>
            <person name="Barry K.W."/>
            <person name="Cichocki N."/>
            <person name="Veneault-Fourrey C."/>
            <person name="LaButti K."/>
            <person name="Lindquist E.A."/>
            <person name="Lipzen A."/>
            <person name="Lundell T."/>
            <person name="Morin E."/>
            <person name="Murat C."/>
            <person name="Riley R."/>
            <person name="Ohm R."/>
            <person name="Sun H."/>
            <person name="Tunlid A."/>
            <person name="Henrissat B."/>
            <person name="Grigoriev I.V."/>
            <person name="Hibbett D.S."/>
            <person name="Martin F."/>
        </authorList>
    </citation>
    <scope>NUCLEOTIDE SEQUENCE [LARGE SCALE GENOMIC DNA]</scope>
    <source>
        <strain evidence="6 7">SS14</strain>
    </source>
</reference>
<evidence type="ECO:0000259" key="5">
    <source>
        <dbReference type="Pfam" id="PF08100"/>
    </source>
</evidence>
<dbReference type="GO" id="GO:0008171">
    <property type="term" value="F:O-methyltransferase activity"/>
    <property type="evidence" value="ECO:0007669"/>
    <property type="project" value="InterPro"/>
</dbReference>
<dbReference type="InterPro" id="IPR001077">
    <property type="entry name" value="COMT_C"/>
</dbReference>
<organism evidence="6 7">
    <name type="scientific">Sphaerobolus stellatus (strain SS14)</name>
    <dbReference type="NCBI Taxonomy" id="990650"/>
    <lineage>
        <taxon>Eukaryota</taxon>
        <taxon>Fungi</taxon>
        <taxon>Dikarya</taxon>
        <taxon>Basidiomycota</taxon>
        <taxon>Agaricomycotina</taxon>
        <taxon>Agaricomycetes</taxon>
        <taxon>Phallomycetidae</taxon>
        <taxon>Geastrales</taxon>
        <taxon>Sphaerobolaceae</taxon>
        <taxon>Sphaerobolus</taxon>
    </lineage>
</organism>
<dbReference type="GO" id="GO:0046983">
    <property type="term" value="F:protein dimerization activity"/>
    <property type="evidence" value="ECO:0007669"/>
    <property type="project" value="InterPro"/>
</dbReference>
<keyword evidence="7" id="KW-1185">Reference proteome</keyword>
<dbReference type="SUPFAM" id="SSF46785">
    <property type="entry name" value="Winged helix' DNA-binding domain"/>
    <property type="match status" value="1"/>
</dbReference>
<dbReference type="Pfam" id="PF08100">
    <property type="entry name" value="Dimerisation"/>
    <property type="match status" value="1"/>
</dbReference>
<dbReference type="GO" id="GO:0032259">
    <property type="term" value="P:methylation"/>
    <property type="evidence" value="ECO:0007669"/>
    <property type="project" value="UniProtKB-KW"/>
</dbReference>
<dbReference type="Gene3D" id="1.10.10.10">
    <property type="entry name" value="Winged helix-like DNA-binding domain superfamily/Winged helix DNA-binding domain"/>
    <property type="match status" value="1"/>
</dbReference>
<accession>A0A0C9TWZ9</accession>
<dbReference type="PANTHER" id="PTHR43712">
    <property type="entry name" value="PUTATIVE (AFU_ORTHOLOGUE AFUA_4G14580)-RELATED"/>
    <property type="match status" value="1"/>
</dbReference>
<protein>
    <recommendedName>
        <fullName evidence="8">O-methyltransferase domain-containing protein</fullName>
    </recommendedName>
</protein>
<dbReference type="Pfam" id="PF00891">
    <property type="entry name" value="Methyltransf_2"/>
    <property type="match status" value="1"/>
</dbReference>
<dbReference type="InterPro" id="IPR016461">
    <property type="entry name" value="COMT-like"/>
</dbReference>
<dbReference type="PROSITE" id="PS51683">
    <property type="entry name" value="SAM_OMT_II"/>
    <property type="match status" value="1"/>
</dbReference>
<dbReference type="InterPro" id="IPR036388">
    <property type="entry name" value="WH-like_DNA-bd_sf"/>
</dbReference>
<evidence type="ECO:0000313" key="6">
    <source>
        <dbReference type="EMBL" id="KIJ34903.1"/>
    </source>
</evidence>
<feature type="domain" description="O-methyltransferase dimerisation" evidence="5">
    <location>
        <begin position="83"/>
        <end position="157"/>
    </location>
</feature>
<proteinExistence type="predicted"/>
<sequence length="481" mass="53266">MAFQSIRLLRRVLNDSLDALEDTFLSHSVDFPSLDQPFNPDTDAEILARQVNVTGIIDLVVSSAYQLISTVRDPFATLSDVSTLYHLSSSLRIAEKLNIPEILREAGSNGLHVNLIAEKINTEPTKLARCLRLLATHHIFSELEPDVFANNRISSYFDTGNDTSLLLKQPEAKYVKGAAAAGYIGTFTDDVFKASAYLLESLEDVKYGKSFNADKAALQKAVSTDKVYFNWLEAPGNEFRLSRYAACIRGTSLWDPPDTVLRGFSWDSLTPQSLIVDVGGGTGSPSMVLAENHTHLRIMIQDREAVVKQGTEFWEQKNPEALSSGRVSFQGRSSINTLHDFFFPQPVQNPAIFFVRTICHDWPDELVVKILGNLRRAAGETTKLILADYVMPYACPTKPDSSLTSDMNGSVPSQAPYPLLSNLGKAGANAYFIDMTMQVLLNGQERTFSHHTKLLAQSGWKVVELKRIECSSFGYITAEPS</sequence>
<evidence type="ECO:0000256" key="1">
    <source>
        <dbReference type="ARBA" id="ARBA00022603"/>
    </source>
</evidence>
<dbReference type="Gene3D" id="3.40.50.150">
    <property type="entry name" value="Vaccinia Virus protein VP39"/>
    <property type="match status" value="1"/>
</dbReference>
<name>A0A0C9TWZ9_SPHS4</name>
<evidence type="ECO:0000313" key="7">
    <source>
        <dbReference type="Proteomes" id="UP000054279"/>
    </source>
</evidence>
<dbReference type="InterPro" id="IPR036390">
    <property type="entry name" value="WH_DNA-bd_sf"/>
</dbReference>
<keyword evidence="1" id="KW-0489">Methyltransferase</keyword>
<gene>
    <name evidence="6" type="ORF">M422DRAFT_51677</name>
</gene>
<dbReference type="SUPFAM" id="SSF53335">
    <property type="entry name" value="S-adenosyl-L-methionine-dependent methyltransferases"/>
    <property type="match status" value="1"/>
</dbReference>
<evidence type="ECO:0000259" key="4">
    <source>
        <dbReference type="Pfam" id="PF00891"/>
    </source>
</evidence>
<dbReference type="InterPro" id="IPR012967">
    <property type="entry name" value="COMT_dimerisation"/>
</dbReference>
<keyword evidence="2" id="KW-0808">Transferase</keyword>
<evidence type="ECO:0008006" key="8">
    <source>
        <dbReference type="Google" id="ProtNLM"/>
    </source>
</evidence>
<evidence type="ECO:0000256" key="2">
    <source>
        <dbReference type="ARBA" id="ARBA00022679"/>
    </source>
</evidence>
<feature type="domain" description="O-methyltransferase C-terminal" evidence="4">
    <location>
        <begin position="261"/>
        <end position="404"/>
    </location>
</feature>
<dbReference type="OrthoDB" id="2410195at2759"/>